<evidence type="ECO:0000259" key="1">
    <source>
        <dbReference type="Pfam" id="PF00534"/>
    </source>
</evidence>
<evidence type="ECO:0000259" key="2">
    <source>
        <dbReference type="Pfam" id="PF13439"/>
    </source>
</evidence>
<dbReference type="PANTHER" id="PTHR12526:SF630">
    <property type="entry name" value="GLYCOSYLTRANSFERASE"/>
    <property type="match status" value="1"/>
</dbReference>
<evidence type="ECO:0000313" key="3">
    <source>
        <dbReference type="EMBL" id="QJE27860.1"/>
    </source>
</evidence>
<feature type="domain" description="Glycosyl transferase family 1" evidence="1">
    <location>
        <begin position="182"/>
        <end position="339"/>
    </location>
</feature>
<proteinExistence type="predicted"/>
<dbReference type="Gene3D" id="3.40.50.2000">
    <property type="entry name" value="Glycogen Phosphorylase B"/>
    <property type="match status" value="2"/>
</dbReference>
<dbReference type="Pfam" id="PF00534">
    <property type="entry name" value="Glycos_transf_1"/>
    <property type="match status" value="1"/>
</dbReference>
<dbReference type="EMBL" id="CP051672">
    <property type="protein sequence ID" value="QJE27860.1"/>
    <property type="molecule type" value="Genomic_DNA"/>
</dbReference>
<accession>A0A7L5ECS9</accession>
<sequence>MKILHVIHQLWRGNGAARVVRDLAAYQIAQGNSVSIVSLSLFAPTFDQELEALGCEVIYLENRRYSCYHPKFFFRLRKIIKEYEIVHVHLFPALYWVALAKLFSSASCKLVLTEHSSFNNRQSIKLLNPLERFIYTRYDAVIGVSDDVSRMLRSRFGLKERLYTINNGVGIEEVRSAPVVRRESLGVPKEAVLIVQVAKFYEGKDQKTVIRMLTQLPDSFYLFFVGEGSLLEEDKALARSLGMSDRVIFGGFRNDAVSILKAADIVVMSSRFEGLCLSVLEAMAAGKPVVASNVEGLSQVVEGAGLLFELHDEKGLAAHVKRLMEDRSFYESVAERCRQRSLCFSSDTMAESYQQVYKELLK</sequence>
<protein>
    <submittedName>
        <fullName evidence="3">Glycosyltransferase</fullName>
    </submittedName>
</protein>
<dbReference type="RefSeq" id="WP_170105296.1">
    <property type="nucleotide sequence ID" value="NZ_CP051672.1"/>
</dbReference>
<dbReference type="GO" id="GO:0016757">
    <property type="term" value="F:glycosyltransferase activity"/>
    <property type="evidence" value="ECO:0007669"/>
    <property type="project" value="InterPro"/>
</dbReference>
<feature type="domain" description="Glycosyltransferase subfamily 4-like N-terminal" evidence="2">
    <location>
        <begin position="14"/>
        <end position="172"/>
    </location>
</feature>
<dbReference type="SUPFAM" id="SSF53756">
    <property type="entry name" value="UDP-Glycosyltransferase/glycogen phosphorylase"/>
    <property type="match status" value="1"/>
</dbReference>
<dbReference type="AlphaFoldDB" id="A0A7L5ECS9"/>
<dbReference type="InterPro" id="IPR028098">
    <property type="entry name" value="Glyco_trans_4-like_N"/>
</dbReference>
<dbReference type="Pfam" id="PF13439">
    <property type="entry name" value="Glyco_transf_4"/>
    <property type="match status" value="1"/>
</dbReference>
<dbReference type="CDD" id="cd03811">
    <property type="entry name" value="GT4_GT28_WabH-like"/>
    <property type="match status" value="1"/>
</dbReference>
<reference evidence="3 4" key="1">
    <citation type="submission" date="2020-04" db="EMBL/GenBank/DDBJ databases">
        <title>Complete Genomes and Methylome analysis of CBBP consortium that reverse antibiotic-induced susceptibility to vancomycin-resistant Enterococcus faecium infection.</title>
        <authorList>
            <person name="Fomenkov A."/>
            <person name="Zhang Z."/>
            <person name="Pamer E."/>
            <person name="Roberts R.J."/>
        </authorList>
    </citation>
    <scope>NUCLEOTIDE SEQUENCE [LARGE SCALE GENOMIC DNA]</scope>
    <source>
        <strain evidence="4">CBBP</strain>
    </source>
</reference>
<keyword evidence="3" id="KW-0808">Transferase</keyword>
<gene>
    <name evidence="3" type="ORF">HHO38_05700</name>
</gene>
<dbReference type="Proteomes" id="UP000501982">
    <property type="component" value="Chromosome"/>
</dbReference>
<dbReference type="PANTHER" id="PTHR12526">
    <property type="entry name" value="GLYCOSYLTRANSFERASE"/>
    <property type="match status" value="1"/>
</dbReference>
<dbReference type="InterPro" id="IPR001296">
    <property type="entry name" value="Glyco_trans_1"/>
</dbReference>
<evidence type="ECO:0000313" key="4">
    <source>
        <dbReference type="Proteomes" id="UP000501982"/>
    </source>
</evidence>
<organism evidence="3 4">
    <name type="scientific">Parabacteroides distasonis</name>
    <dbReference type="NCBI Taxonomy" id="823"/>
    <lineage>
        <taxon>Bacteria</taxon>
        <taxon>Pseudomonadati</taxon>
        <taxon>Bacteroidota</taxon>
        <taxon>Bacteroidia</taxon>
        <taxon>Bacteroidales</taxon>
        <taxon>Tannerellaceae</taxon>
        <taxon>Parabacteroides</taxon>
    </lineage>
</organism>
<name>A0A7L5ECS9_PARDI</name>